<gene>
    <name evidence="1" type="ordered locus">MS1867</name>
</gene>
<dbReference type="EMBL" id="AE016827">
    <property type="protein sequence ID" value="AAU38473.1"/>
    <property type="molecule type" value="Genomic_DNA"/>
</dbReference>
<evidence type="ECO:0000313" key="2">
    <source>
        <dbReference type="Proteomes" id="UP000000607"/>
    </source>
</evidence>
<organism evidence="1 2">
    <name type="scientific">Mannheimia succiniciproducens (strain KCTC 0769BP / MBEL55E)</name>
    <dbReference type="NCBI Taxonomy" id="221988"/>
    <lineage>
        <taxon>Bacteria</taxon>
        <taxon>Pseudomonadati</taxon>
        <taxon>Pseudomonadota</taxon>
        <taxon>Gammaproteobacteria</taxon>
        <taxon>Pasteurellales</taxon>
        <taxon>Pasteurellaceae</taxon>
        <taxon>Basfia</taxon>
    </lineage>
</organism>
<dbReference type="KEGG" id="msu:MS1867"/>
<accession>Q65RD7</accession>
<dbReference type="HOGENOM" id="CLU_2917182_0_0_6"/>
<protein>
    <submittedName>
        <fullName evidence="1">Uncharacterized protein</fullName>
    </submittedName>
</protein>
<keyword evidence="2" id="KW-1185">Reference proteome</keyword>
<name>Q65RD7_MANSM</name>
<reference evidence="1 2" key="1">
    <citation type="journal article" date="2004" name="Nat. Biotechnol.">
        <title>The genome sequence of the capnophilic rumen bacterium Mannheimia succiniciproducens.</title>
        <authorList>
            <person name="Hong S.H."/>
            <person name="Kim J.S."/>
            <person name="Lee S.Y."/>
            <person name="In Y.H."/>
            <person name="Choi S.S."/>
            <person name="Rih J.-K."/>
            <person name="Kim C.H."/>
            <person name="Jeong H."/>
            <person name="Hur C.G."/>
            <person name="Kim J.J."/>
        </authorList>
    </citation>
    <scope>NUCLEOTIDE SEQUENCE [LARGE SCALE GENOMIC DNA]</scope>
    <source>
        <strain evidence="2">KCTC 0769BP / MBEL55E</strain>
    </source>
</reference>
<sequence>MQAPTRRCGGRNGVKWRWCYQNTAKISLPTAVIFSVTFLIKRQLWKNSGFFTTSQDFSAKK</sequence>
<dbReference type="AlphaFoldDB" id="Q65RD7"/>
<proteinExistence type="predicted"/>
<evidence type="ECO:0000313" key="1">
    <source>
        <dbReference type="EMBL" id="AAU38473.1"/>
    </source>
</evidence>
<dbReference type="Proteomes" id="UP000000607">
    <property type="component" value="Chromosome"/>
</dbReference>
<dbReference type="STRING" id="221988.MS1867"/>